<evidence type="ECO:0000256" key="6">
    <source>
        <dbReference type="ARBA" id="ARBA00023136"/>
    </source>
</evidence>
<dbReference type="RefSeq" id="WP_024934394.1">
    <property type="nucleotide sequence ID" value="NZ_CP083237.1"/>
</dbReference>
<dbReference type="CDD" id="cd06261">
    <property type="entry name" value="TM_PBP2"/>
    <property type="match status" value="1"/>
</dbReference>
<dbReference type="STRING" id="1993.SAMN04489713_12474"/>
<evidence type="ECO:0000313" key="11">
    <source>
        <dbReference type="Proteomes" id="UP000183413"/>
    </source>
</evidence>
<dbReference type="OrthoDB" id="9796361at2"/>
<feature type="transmembrane region" description="Helical" evidence="7">
    <location>
        <begin position="90"/>
        <end position="111"/>
    </location>
</feature>
<dbReference type="PANTHER" id="PTHR30151:SF16">
    <property type="entry name" value="ABC TRANSPORTER PERMEASE PROTEIN"/>
    <property type="match status" value="1"/>
</dbReference>
<feature type="transmembrane region" description="Helical" evidence="7">
    <location>
        <begin position="33"/>
        <end position="50"/>
    </location>
</feature>
<organism evidence="10 11">
    <name type="scientific">Actinomadura madurae</name>
    <dbReference type="NCBI Taxonomy" id="1993"/>
    <lineage>
        <taxon>Bacteria</taxon>
        <taxon>Bacillati</taxon>
        <taxon>Actinomycetota</taxon>
        <taxon>Actinomycetes</taxon>
        <taxon>Streptosporangiales</taxon>
        <taxon>Thermomonosporaceae</taxon>
        <taxon>Actinomadura</taxon>
    </lineage>
</organism>
<feature type="transmembrane region" description="Helical" evidence="7">
    <location>
        <begin position="190"/>
        <end position="207"/>
    </location>
</feature>
<sequence length="284" mass="30097">MSEAMTKAVGAADPVEHGRPRARRRTWGDLPVAPRRLIILALILAAWQAYVSFSGVNQLLVAGPVDVAKTMAEGLAGGDLLRSTATTLEILLGGMAAGMLVAAVLTTLASWTRLGEDVLVLLTSMLNPLPSIAVLPLAILWFGMNSTSLIFVIANSVIWPIAINVSNGFRTVNPTIMAVGRNIGLSGVRIVKDVLIPAALPNIIAGLKTGWAFGWRTIIAAELVFGVAGGKGGLGFFINDARTFMRTSEVFAGLVTIALIGIALELLFTWIERRTVVKWGTKTA</sequence>
<proteinExistence type="inferred from homology"/>
<dbReference type="EMBL" id="FOVH01000024">
    <property type="protein sequence ID" value="SFQ21768.1"/>
    <property type="molecule type" value="Genomic_DNA"/>
</dbReference>
<feature type="transmembrane region" description="Helical" evidence="7">
    <location>
        <begin position="213"/>
        <end position="238"/>
    </location>
</feature>
<feature type="transmembrane region" description="Helical" evidence="7">
    <location>
        <begin position="148"/>
        <end position="169"/>
    </location>
</feature>
<dbReference type="SUPFAM" id="SSF161098">
    <property type="entry name" value="MetI-like"/>
    <property type="match status" value="1"/>
</dbReference>
<dbReference type="PROSITE" id="PS50928">
    <property type="entry name" value="ABC_TM1"/>
    <property type="match status" value="1"/>
</dbReference>
<feature type="domain" description="ABC transmembrane type-1" evidence="9">
    <location>
        <begin position="84"/>
        <end position="268"/>
    </location>
</feature>
<dbReference type="AlphaFoldDB" id="A0A1I5WQH6"/>
<keyword evidence="6 7" id="KW-0472">Membrane</keyword>
<evidence type="ECO:0000313" key="10">
    <source>
        <dbReference type="EMBL" id="SFQ21768.1"/>
    </source>
</evidence>
<dbReference type="eggNOG" id="COG0600">
    <property type="taxonomic scope" value="Bacteria"/>
</dbReference>
<dbReference type="InterPro" id="IPR035906">
    <property type="entry name" value="MetI-like_sf"/>
</dbReference>
<evidence type="ECO:0000256" key="3">
    <source>
        <dbReference type="ARBA" id="ARBA00022475"/>
    </source>
</evidence>
<dbReference type="GeneID" id="99652551"/>
<feature type="region of interest" description="Disordered" evidence="8">
    <location>
        <begin position="1"/>
        <end position="20"/>
    </location>
</feature>
<evidence type="ECO:0000256" key="1">
    <source>
        <dbReference type="ARBA" id="ARBA00004651"/>
    </source>
</evidence>
<dbReference type="GO" id="GO:0005886">
    <property type="term" value="C:plasma membrane"/>
    <property type="evidence" value="ECO:0007669"/>
    <property type="project" value="UniProtKB-SubCell"/>
</dbReference>
<dbReference type="Pfam" id="PF00528">
    <property type="entry name" value="BPD_transp_1"/>
    <property type="match status" value="1"/>
</dbReference>
<reference evidence="10 11" key="1">
    <citation type="submission" date="2016-10" db="EMBL/GenBank/DDBJ databases">
        <authorList>
            <person name="de Groot N.N."/>
        </authorList>
    </citation>
    <scope>NUCLEOTIDE SEQUENCE [LARGE SCALE GENOMIC DNA]</scope>
    <source>
        <strain evidence="10 11">DSM 43067</strain>
    </source>
</reference>
<comment type="similarity">
    <text evidence="7">Belongs to the binding-protein-dependent transport system permease family.</text>
</comment>
<comment type="subcellular location">
    <subcellularLocation>
        <location evidence="1 7">Cell membrane</location>
        <topology evidence="1 7">Multi-pass membrane protein</topology>
    </subcellularLocation>
</comment>
<evidence type="ECO:0000256" key="4">
    <source>
        <dbReference type="ARBA" id="ARBA00022692"/>
    </source>
</evidence>
<dbReference type="GO" id="GO:0055085">
    <property type="term" value="P:transmembrane transport"/>
    <property type="evidence" value="ECO:0007669"/>
    <property type="project" value="InterPro"/>
</dbReference>
<protein>
    <submittedName>
        <fullName evidence="10">NitT/TauT family transport system permease protein</fullName>
    </submittedName>
</protein>
<dbReference type="Proteomes" id="UP000183413">
    <property type="component" value="Unassembled WGS sequence"/>
</dbReference>
<evidence type="ECO:0000256" key="7">
    <source>
        <dbReference type="RuleBase" id="RU363032"/>
    </source>
</evidence>
<dbReference type="PANTHER" id="PTHR30151">
    <property type="entry name" value="ALKANE SULFONATE ABC TRANSPORTER-RELATED, MEMBRANE SUBUNIT"/>
    <property type="match status" value="1"/>
</dbReference>
<keyword evidence="5 7" id="KW-1133">Transmembrane helix</keyword>
<keyword evidence="2 7" id="KW-0813">Transport</keyword>
<evidence type="ECO:0000256" key="8">
    <source>
        <dbReference type="SAM" id="MobiDB-lite"/>
    </source>
</evidence>
<evidence type="ECO:0000256" key="5">
    <source>
        <dbReference type="ARBA" id="ARBA00022989"/>
    </source>
</evidence>
<name>A0A1I5WQH6_9ACTN</name>
<dbReference type="InParanoid" id="A0A1I5WQH6"/>
<accession>A0A1I5WQH6</accession>
<gene>
    <name evidence="10" type="ORF">SAMN04489713_12474</name>
</gene>
<dbReference type="Gene3D" id="1.10.3720.10">
    <property type="entry name" value="MetI-like"/>
    <property type="match status" value="1"/>
</dbReference>
<feature type="transmembrane region" description="Helical" evidence="7">
    <location>
        <begin position="118"/>
        <end position="142"/>
    </location>
</feature>
<evidence type="ECO:0000256" key="2">
    <source>
        <dbReference type="ARBA" id="ARBA00022448"/>
    </source>
</evidence>
<keyword evidence="3" id="KW-1003">Cell membrane</keyword>
<evidence type="ECO:0000259" key="9">
    <source>
        <dbReference type="PROSITE" id="PS50928"/>
    </source>
</evidence>
<keyword evidence="11" id="KW-1185">Reference proteome</keyword>
<feature type="transmembrane region" description="Helical" evidence="7">
    <location>
        <begin position="250"/>
        <end position="271"/>
    </location>
</feature>
<keyword evidence="4 7" id="KW-0812">Transmembrane</keyword>
<dbReference type="InterPro" id="IPR000515">
    <property type="entry name" value="MetI-like"/>
</dbReference>